<feature type="compositionally biased region" description="Pro residues" evidence="1">
    <location>
        <begin position="21"/>
        <end position="30"/>
    </location>
</feature>
<accession>A0A0D3K1F3</accession>
<reference evidence="4" key="1">
    <citation type="journal article" date="2013" name="Nature">
        <title>Pan genome of the phytoplankton Emiliania underpins its global distribution.</title>
        <authorList>
            <person name="Read B.A."/>
            <person name="Kegel J."/>
            <person name="Klute M.J."/>
            <person name="Kuo A."/>
            <person name="Lefebvre S.C."/>
            <person name="Maumus F."/>
            <person name="Mayer C."/>
            <person name="Miller J."/>
            <person name="Monier A."/>
            <person name="Salamov A."/>
            <person name="Young J."/>
            <person name="Aguilar M."/>
            <person name="Claverie J.M."/>
            <person name="Frickenhaus S."/>
            <person name="Gonzalez K."/>
            <person name="Herman E.K."/>
            <person name="Lin Y.C."/>
            <person name="Napier J."/>
            <person name="Ogata H."/>
            <person name="Sarno A.F."/>
            <person name="Shmutz J."/>
            <person name="Schroeder D."/>
            <person name="de Vargas C."/>
            <person name="Verret F."/>
            <person name="von Dassow P."/>
            <person name="Valentin K."/>
            <person name="Van de Peer Y."/>
            <person name="Wheeler G."/>
            <person name="Dacks J.B."/>
            <person name="Delwiche C.F."/>
            <person name="Dyhrman S.T."/>
            <person name="Glockner G."/>
            <person name="John U."/>
            <person name="Richards T."/>
            <person name="Worden A.Z."/>
            <person name="Zhang X."/>
            <person name="Grigoriev I.V."/>
            <person name="Allen A.E."/>
            <person name="Bidle K."/>
            <person name="Borodovsky M."/>
            <person name="Bowler C."/>
            <person name="Brownlee C."/>
            <person name="Cock J.M."/>
            <person name="Elias M."/>
            <person name="Gladyshev V.N."/>
            <person name="Groth M."/>
            <person name="Guda C."/>
            <person name="Hadaegh A."/>
            <person name="Iglesias-Rodriguez M.D."/>
            <person name="Jenkins J."/>
            <person name="Jones B.M."/>
            <person name="Lawson T."/>
            <person name="Leese F."/>
            <person name="Lindquist E."/>
            <person name="Lobanov A."/>
            <person name="Lomsadze A."/>
            <person name="Malik S.B."/>
            <person name="Marsh M.E."/>
            <person name="Mackinder L."/>
            <person name="Mock T."/>
            <person name="Mueller-Roeber B."/>
            <person name="Pagarete A."/>
            <person name="Parker M."/>
            <person name="Probert I."/>
            <person name="Quesneville H."/>
            <person name="Raines C."/>
            <person name="Rensing S.A."/>
            <person name="Riano-Pachon D.M."/>
            <person name="Richier S."/>
            <person name="Rokitta S."/>
            <person name="Shiraiwa Y."/>
            <person name="Soanes D.M."/>
            <person name="van der Giezen M."/>
            <person name="Wahlund T.M."/>
            <person name="Williams B."/>
            <person name="Wilson W."/>
            <person name="Wolfe G."/>
            <person name="Wurch L.L."/>
        </authorList>
    </citation>
    <scope>NUCLEOTIDE SEQUENCE</scope>
</reference>
<evidence type="ECO:0000256" key="1">
    <source>
        <dbReference type="SAM" id="MobiDB-lite"/>
    </source>
</evidence>
<protein>
    <recommendedName>
        <fullName evidence="2">RING-type domain-containing protein</fullName>
    </recommendedName>
</protein>
<name>A0A0D3K1F3_EMIH1</name>
<dbReference type="InterPro" id="IPR001841">
    <property type="entry name" value="Znf_RING"/>
</dbReference>
<dbReference type="InterPro" id="IPR013083">
    <property type="entry name" value="Znf_RING/FYVE/PHD"/>
</dbReference>
<dbReference type="Pfam" id="PF13639">
    <property type="entry name" value="zf-RING_2"/>
    <property type="match status" value="1"/>
</dbReference>
<keyword evidence="4" id="KW-1185">Reference proteome</keyword>
<dbReference type="GeneID" id="17274862"/>
<reference evidence="3" key="2">
    <citation type="submission" date="2024-10" db="UniProtKB">
        <authorList>
            <consortium name="EnsemblProtists"/>
        </authorList>
    </citation>
    <scope>IDENTIFICATION</scope>
</reference>
<dbReference type="Gene3D" id="3.30.40.10">
    <property type="entry name" value="Zinc/RING finger domain, C3HC4 (zinc finger)"/>
    <property type="match status" value="1"/>
</dbReference>
<feature type="domain" description="RING-type" evidence="2">
    <location>
        <begin position="52"/>
        <end position="85"/>
    </location>
</feature>
<dbReference type="EnsemblProtists" id="EOD29588">
    <property type="protein sequence ID" value="EOD29588"/>
    <property type="gene ID" value="EMIHUDRAFT_233826"/>
</dbReference>
<feature type="region of interest" description="Disordered" evidence="1">
    <location>
        <begin position="1"/>
        <end position="34"/>
    </location>
</feature>
<evidence type="ECO:0000313" key="3">
    <source>
        <dbReference type="EnsemblProtists" id="EOD29588"/>
    </source>
</evidence>
<dbReference type="KEGG" id="ehx:EMIHUDRAFT_233826"/>
<dbReference type="HOGENOM" id="CLU_2228281_0_0_1"/>
<proteinExistence type="predicted"/>
<evidence type="ECO:0000313" key="4">
    <source>
        <dbReference type="Proteomes" id="UP000013827"/>
    </source>
</evidence>
<dbReference type="PaxDb" id="2903-EOD29588"/>
<organism evidence="3 4">
    <name type="scientific">Emiliania huxleyi (strain CCMP1516)</name>
    <dbReference type="NCBI Taxonomy" id="280463"/>
    <lineage>
        <taxon>Eukaryota</taxon>
        <taxon>Haptista</taxon>
        <taxon>Haptophyta</taxon>
        <taxon>Prymnesiophyceae</taxon>
        <taxon>Isochrysidales</taxon>
        <taxon>Noelaerhabdaceae</taxon>
        <taxon>Emiliania</taxon>
    </lineage>
</organism>
<dbReference type="RefSeq" id="XP_005782017.1">
    <property type="nucleotide sequence ID" value="XM_005781960.1"/>
</dbReference>
<dbReference type="AlphaFoldDB" id="A0A0D3K1F3"/>
<evidence type="ECO:0000259" key="2">
    <source>
        <dbReference type="Pfam" id="PF13639"/>
    </source>
</evidence>
<dbReference type="SUPFAM" id="SSF57850">
    <property type="entry name" value="RING/U-box"/>
    <property type="match status" value="1"/>
</dbReference>
<sequence length="106" mass="11365">MDYSRFDHIGSSSSSDDDDAPLPPRHPPPAVRDDLEDYFRRLDERRSRSEPADAAVALPCAAAHAFHSECVRGALAASVHCPLCRVDVRSLVVSAAAPSDGPLLAN</sequence>
<dbReference type="Proteomes" id="UP000013827">
    <property type="component" value="Unassembled WGS sequence"/>
</dbReference>